<dbReference type="PANTHER" id="PTHR47245">
    <property type="entry name" value="PEPTIDYLPROLYL ISOMERASE"/>
    <property type="match status" value="1"/>
</dbReference>
<name>A0A2Z4FFX3_9DELT</name>
<dbReference type="SUPFAM" id="SSF109998">
    <property type="entry name" value="Triger factor/SurA peptide-binding domain-like"/>
    <property type="match status" value="1"/>
</dbReference>
<dbReference type="Proteomes" id="UP000249799">
    <property type="component" value="Chromosome"/>
</dbReference>
<dbReference type="GO" id="GO:0003755">
    <property type="term" value="F:peptidyl-prolyl cis-trans isomerase activity"/>
    <property type="evidence" value="ECO:0007669"/>
    <property type="project" value="InterPro"/>
</dbReference>
<dbReference type="PROSITE" id="PS50198">
    <property type="entry name" value="PPIC_PPIASE_2"/>
    <property type="match status" value="1"/>
</dbReference>
<dbReference type="InterPro" id="IPR046357">
    <property type="entry name" value="PPIase_dom_sf"/>
</dbReference>
<dbReference type="KEGG" id="bsed:DN745_00065"/>
<keyword evidence="2" id="KW-0732">Signal</keyword>
<dbReference type="PANTHER" id="PTHR47245:SF2">
    <property type="entry name" value="PEPTIDYL-PROLYL CIS-TRANS ISOMERASE HP_0175-RELATED"/>
    <property type="match status" value="1"/>
</dbReference>
<gene>
    <name evidence="3" type="ORF">DN745_00065</name>
</gene>
<feature type="region of interest" description="Disordered" evidence="1">
    <location>
        <begin position="23"/>
        <end position="78"/>
    </location>
</feature>
<dbReference type="Pfam" id="PF13624">
    <property type="entry name" value="SurA_N_3"/>
    <property type="match status" value="1"/>
</dbReference>
<dbReference type="EMBL" id="CP030032">
    <property type="protein sequence ID" value="AWV87812.1"/>
    <property type="molecule type" value="Genomic_DNA"/>
</dbReference>
<dbReference type="SUPFAM" id="SSF54534">
    <property type="entry name" value="FKBP-like"/>
    <property type="match status" value="1"/>
</dbReference>
<dbReference type="PROSITE" id="PS51257">
    <property type="entry name" value="PROKAR_LIPOPROTEIN"/>
    <property type="match status" value="1"/>
</dbReference>
<protein>
    <submittedName>
        <fullName evidence="3">Uncharacterized protein</fullName>
    </submittedName>
</protein>
<proteinExistence type="predicted"/>
<evidence type="ECO:0000256" key="1">
    <source>
        <dbReference type="SAM" id="MobiDB-lite"/>
    </source>
</evidence>
<dbReference type="AlphaFoldDB" id="A0A2Z4FFX3"/>
<keyword evidence="4" id="KW-1185">Reference proteome</keyword>
<feature type="signal peptide" evidence="2">
    <location>
        <begin position="1"/>
        <end position="22"/>
    </location>
</feature>
<accession>A0A2Z4FFX3</accession>
<dbReference type="Gene3D" id="3.10.50.40">
    <property type="match status" value="1"/>
</dbReference>
<dbReference type="OrthoDB" id="14196at2"/>
<evidence type="ECO:0000313" key="4">
    <source>
        <dbReference type="Proteomes" id="UP000249799"/>
    </source>
</evidence>
<feature type="compositionally biased region" description="Low complexity" evidence="1">
    <location>
        <begin position="47"/>
        <end position="57"/>
    </location>
</feature>
<organism evidence="3 4">
    <name type="scientific">Bradymonas sediminis</name>
    <dbReference type="NCBI Taxonomy" id="1548548"/>
    <lineage>
        <taxon>Bacteria</taxon>
        <taxon>Deltaproteobacteria</taxon>
        <taxon>Bradymonadales</taxon>
        <taxon>Bradymonadaceae</taxon>
        <taxon>Bradymonas</taxon>
    </lineage>
</organism>
<dbReference type="InterPro" id="IPR000297">
    <property type="entry name" value="PPIase_PpiC"/>
</dbReference>
<sequence length="369" mass="39951">MANRLKLIVVGLCLTFAGAACSSTPDVPDQGPAHDYASAQDEESATAAGAQDGQADGEAAEEAKVPQATGPVAEVDGEPITAETFNKEVSKIVASGQVPPQLLSQLSGQIVNKIVDKTLIDNAVKRADIKIADEKVDARVDQIRAEFAAANQGVDGQMGSLDTLVAQLGISKEEFYESVRESLAIEQLLADNGMTYPTAEEIRAFYDENPEAFEQPEQVHARHILIKVPEDADEAGWESARKRAAEIQTKASAPDADFAALAAELSEGPLGARNGGDLGWFGRQQMVPEFEKVAFTLEKNAISEPVRTQFGWHIIQKLDHREAGVIAFDKVETRLENKMRNDQVQKALSDLLSELHASQKITLHLENIK</sequence>
<dbReference type="Pfam" id="PF00639">
    <property type="entry name" value="Rotamase"/>
    <property type="match status" value="1"/>
</dbReference>
<dbReference type="InterPro" id="IPR050245">
    <property type="entry name" value="PrsA_foldase"/>
</dbReference>
<evidence type="ECO:0000256" key="2">
    <source>
        <dbReference type="SAM" id="SignalP"/>
    </source>
</evidence>
<reference evidence="3 4" key="1">
    <citation type="submission" date="2018-06" db="EMBL/GenBank/DDBJ databases">
        <title>Lujinxingia sediminis gen. nov. sp. nov., a new facultative anaerobic member of the class Deltaproteobacteria, and proposal of Lujinxingaceae fam. nov.</title>
        <authorList>
            <person name="Guo L.-Y."/>
            <person name="Li C.-M."/>
            <person name="Wang S."/>
            <person name="Du Z.-J."/>
        </authorList>
    </citation>
    <scope>NUCLEOTIDE SEQUENCE [LARGE SCALE GENOMIC DNA]</scope>
    <source>
        <strain evidence="3 4">FA350</strain>
    </source>
</reference>
<dbReference type="RefSeq" id="WP_111331013.1">
    <property type="nucleotide sequence ID" value="NZ_CP030032.1"/>
</dbReference>
<evidence type="ECO:0000313" key="3">
    <source>
        <dbReference type="EMBL" id="AWV87812.1"/>
    </source>
</evidence>
<dbReference type="Gene3D" id="1.10.4030.10">
    <property type="entry name" value="Porin chaperone SurA, peptide-binding domain"/>
    <property type="match status" value="1"/>
</dbReference>
<dbReference type="InterPro" id="IPR027304">
    <property type="entry name" value="Trigger_fact/SurA_dom_sf"/>
</dbReference>
<feature type="chain" id="PRO_5044198149" evidence="2">
    <location>
        <begin position="23"/>
        <end position="369"/>
    </location>
</feature>